<protein>
    <submittedName>
        <fullName evidence="1">Possible Methyl-coenzyme M reductase alpha sub</fullName>
    </submittedName>
</protein>
<accession>Q7TV09</accession>
<evidence type="ECO:0000313" key="1">
    <source>
        <dbReference type="EMBL" id="CAE20797.1"/>
    </source>
</evidence>
<organism evidence="1 2">
    <name type="scientific">Prochlorococcus marinus (strain MIT 9313)</name>
    <dbReference type="NCBI Taxonomy" id="74547"/>
    <lineage>
        <taxon>Bacteria</taxon>
        <taxon>Bacillati</taxon>
        <taxon>Cyanobacteriota</taxon>
        <taxon>Cyanophyceae</taxon>
        <taxon>Synechococcales</taxon>
        <taxon>Prochlorococcaceae</taxon>
        <taxon>Prochlorococcus</taxon>
    </lineage>
</organism>
<gene>
    <name evidence="1" type="ordered locus">PMT_0622</name>
</gene>
<dbReference type="AlphaFoldDB" id="Q7TV09"/>
<name>Q7TV09_PROMM</name>
<dbReference type="HOGENOM" id="CLU_2024661_0_0_3"/>
<dbReference type="KEGG" id="pmt:PMT_0622"/>
<proteinExistence type="predicted"/>
<evidence type="ECO:0000313" key="2">
    <source>
        <dbReference type="Proteomes" id="UP000001423"/>
    </source>
</evidence>
<dbReference type="EMBL" id="BX548175">
    <property type="protein sequence ID" value="CAE20797.1"/>
    <property type="molecule type" value="Genomic_DNA"/>
</dbReference>
<keyword evidence="2" id="KW-1185">Reference proteome</keyword>
<dbReference type="Proteomes" id="UP000001423">
    <property type="component" value="Chromosome"/>
</dbReference>
<sequence length="122" mass="13402">MIEDQKKLQTKLGVKLAVPIKSGDRSLIVPSLRTAWILDWHQNNSAQTIGFIYRPTTPFPAHPTKTIKMECFWNSGSITPLTTLAPHDSRSMHGVALKSGIHPTETSIGELLLVLPSNSDSS</sequence>
<reference evidence="1 2" key="1">
    <citation type="journal article" date="2003" name="Nature">
        <title>Genome divergence in two Prochlorococcus ecotypes reflects oceanic niche differentiation.</title>
        <authorList>
            <person name="Rocap G."/>
            <person name="Larimer F.W."/>
            <person name="Lamerdin J.E."/>
            <person name="Malfatti S."/>
            <person name="Chain P."/>
            <person name="Ahlgren N.A."/>
            <person name="Arellano A."/>
            <person name="Coleman M."/>
            <person name="Hauser L."/>
            <person name="Hess W.R."/>
            <person name="Johnson Z.I."/>
            <person name="Land M.L."/>
            <person name="Lindell D."/>
            <person name="Post A.F."/>
            <person name="Regala W."/>
            <person name="Shah M."/>
            <person name="Shaw S.L."/>
            <person name="Steglich C."/>
            <person name="Sullivan M.B."/>
            <person name="Ting C.S."/>
            <person name="Tolonen A."/>
            <person name="Webb E.A."/>
            <person name="Zinser E.R."/>
            <person name="Chisholm S.W."/>
        </authorList>
    </citation>
    <scope>NUCLEOTIDE SEQUENCE [LARGE SCALE GENOMIC DNA]</scope>
    <source>
        <strain evidence="2">MIT 9313</strain>
    </source>
</reference>